<organism evidence="3 4">
    <name type="scientific">Galerina marginata (strain CBS 339.88)</name>
    <dbReference type="NCBI Taxonomy" id="685588"/>
    <lineage>
        <taxon>Eukaryota</taxon>
        <taxon>Fungi</taxon>
        <taxon>Dikarya</taxon>
        <taxon>Basidiomycota</taxon>
        <taxon>Agaricomycotina</taxon>
        <taxon>Agaricomycetes</taxon>
        <taxon>Agaricomycetidae</taxon>
        <taxon>Agaricales</taxon>
        <taxon>Agaricineae</taxon>
        <taxon>Strophariaceae</taxon>
        <taxon>Galerina</taxon>
    </lineage>
</organism>
<dbReference type="InterPro" id="IPR046522">
    <property type="entry name" value="DUF6699"/>
</dbReference>
<sequence length="505" mass="55786">MTPQNVAIGQVKLTCIPSQFQRPSFLRSDCYIYDCWLVVRILLQEPHLESFLQCAGPVEQFAPLPCDQGAIRFGVSQDYTGYPQGNPYPSPGMHSTQSPMTGTPFHGHGGYGLPPTSPWTQPNSAPAQYPSFGGTPWQQPPPNLQQSPWAPQGGLPPQGYTPAFAPGINLPPQGPPPQGYTPAFAPGINLPPQGPPPPGWGQQQQQGYFPAQPRQPMADHNQWGGQQHYFPPNHGQMRQVVPEAPLHPPDRVDPFAQGPHYGPVLDPFLIRVVKAQVRLNTLLQPLPEDGSDEVHLKWNMLFPTSTVQRSIDPSHVSWSNGRDAPATFPRVSQLCLISNSFPWMIEVHAQEKERGVTCGEVIESIGRNMNKLSNNSDFASLPREEQRTLKDAYKHNRSRSPGVPGGQLGEGLKRLDFLRRNTMFAGIEANERTVKRICGEALPCTFVLKCSGTYPMTQKEIKDQEARRRAASSQGHRSRANSTTARVTVHPPSSDDDDGDLDHDR</sequence>
<feature type="region of interest" description="Disordered" evidence="1">
    <location>
        <begin position="459"/>
        <end position="505"/>
    </location>
</feature>
<dbReference type="STRING" id="685588.A0A067TI06"/>
<feature type="compositionally biased region" description="Basic and acidic residues" evidence="1">
    <location>
        <begin position="459"/>
        <end position="468"/>
    </location>
</feature>
<evidence type="ECO:0000256" key="1">
    <source>
        <dbReference type="SAM" id="MobiDB-lite"/>
    </source>
</evidence>
<feature type="compositionally biased region" description="Polar residues" evidence="1">
    <location>
        <begin position="471"/>
        <end position="486"/>
    </location>
</feature>
<gene>
    <name evidence="3" type="ORF">GALMADRAFT_207304</name>
</gene>
<dbReference type="Pfam" id="PF20415">
    <property type="entry name" value="DUF6699"/>
    <property type="match status" value="1"/>
</dbReference>
<dbReference type="AlphaFoldDB" id="A0A067TI06"/>
<name>A0A067TI06_GALM3</name>
<protein>
    <recommendedName>
        <fullName evidence="2">DUF6699 domain-containing protein</fullName>
    </recommendedName>
</protein>
<accession>A0A067TI06</accession>
<feature type="compositionally biased region" description="Acidic residues" evidence="1">
    <location>
        <begin position="494"/>
        <end position="505"/>
    </location>
</feature>
<dbReference type="Proteomes" id="UP000027222">
    <property type="component" value="Unassembled WGS sequence"/>
</dbReference>
<reference evidence="4" key="1">
    <citation type="journal article" date="2014" name="Proc. Natl. Acad. Sci. U.S.A.">
        <title>Extensive sampling of basidiomycete genomes demonstrates inadequacy of the white-rot/brown-rot paradigm for wood decay fungi.</title>
        <authorList>
            <person name="Riley R."/>
            <person name="Salamov A.A."/>
            <person name="Brown D.W."/>
            <person name="Nagy L.G."/>
            <person name="Floudas D."/>
            <person name="Held B.W."/>
            <person name="Levasseur A."/>
            <person name="Lombard V."/>
            <person name="Morin E."/>
            <person name="Otillar R."/>
            <person name="Lindquist E.A."/>
            <person name="Sun H."/>
            <person name="LaButti K.M."/>
            <person name="Schmutz J."/>
            <person name="Jabbour D."/>
            <person name="Luo H."/>
            <person name="Baker S.E."/>
            <person name="Pisabarro A.G."/>
            <person name="Walton J.D."/>
            <person name="Blanchette R.A."/>
            <person name="Henrissat B."/>
            <person name="Martin F."/>
            <person name="Cullen D."/>
            <person name="Hibbett D.S."/>
            <person name="Grigoriev I.V."/>
        </authorList>
    </citation>
    <scope>NUCLEOTIDE SEQUENCE [LARGE SCALE GENOMIC DNA]</scope>
    <source>
        <strain evidence="4">CBS 339.88</strain>
    </source>
</reference>
<evidence type="ECO:0000313" key="3">
    <source>
        <dbReference type="EMBL" id="KDR81937.1"/>
    </source>
</evidence>
<feature type="region of interest" description="Disordered" evidence="1">
    <location>
        <begin position="121"/>
        <end position="161"/>
    </location>
</feature>
<dbReference type="OrthoDB" id="3352225at2759"/>
<evidence type="ECO:0000259" key="2">
    <source>
        <dbReference type="Pfam" id="PF20415"/>
    </source>
</evidence>
<feature type="domain" description="DUF6699" evidence="2">
    <location>
        <begin position="296"/>
        <end position="431"/>
    </location>
</feature>
<dbReference type="HOGENOM" id="CLU_034121_0_0_1"/>
<evidence type="ECO:0000313" key="4">
    <source>
        <dbReference type="Proteomes" id="UP000027222"/>
    </source>
</evidence>
<keyword evidence="4" id="KW-1185">Reference proteome</keyword>
<dbReference type="EMBL" id="KL142370">
    <property type="protein sequence ID" value="KDR81937.1"/>
    <property type="molecule type" value="Genomic_DNA"/>
</dbReference>
<proteinExistence type="predicted"/>